<proteinExistence type="predicted"/>
<protein>
    <submittedName>
        <fullName evidence="1">Uncharacterized protein</fullName>
    </submittedName>
</protein>
<gene>
    <name evidence="1" type="ORF">RchiOBHm_Chr5g0040201</name>
</gene>
<dbReference type="Gramene" id="PRQ31872">
    <property type="protein sequence ID" value="PRQ31872"/>
    <property type="gene ID" value="RchiOBHm_Chr5g0040201"/>
</dbReference>
<dbReference type="AlphaFoldDB" id="A0A2P6QCI3"/>
<accession>A0A2P6QCI3</accession>
<organism evidence="1 2">
    <name type="scientific">Rosa chinensis</name>
    <name type="common">China rose</name>
    <dbReference type="NCBI Taxonomy" id="74649"/>
    <lineage>
        <taxon>Eukaryota</taxon>
        <taxon>Viridiplantae</taxon>
        <taxon>Streptophyta</taxon>
        <taxon>Embryophyta</taxon>
        <taxon>Tracheophyta</taxon>
        <taxon>Spermatophyta</taxon>
        <taxon>Magnoliopsida</taxon>
        <taxon>eudicotyledons</taxon>
        <taxon>Gunneridae</taxon>
        <taxon>Pentapetalae</taxon>
        <taxon>rosids</taxon>
        <taxon>fabids</taxon>
        <taxon>Rosales</taxon>
        <taxon>Rosaceae</taxon>
        <taxon>Rosoideae</taxon>
        <taxon>Rosoideae incertae sedis</taxon>
        <taxon>Rosa</taxon>
    </lineage>
</organism>
<evidence type="ECO:0000313" key="1">
    <source>
        <dbReference type="EMBL" id="PRQ31872.1"/>
    </source>
</evidence>
<reference evidence="1 2" key="1">
    <citation type="journal article" date="2018" name="Nat. Genet.">
        <title>The Rosa genome provides new insights in the design of modern roses.</title>
        <authorList>
            <person name="Bendahmane M."/>
        </authorList>
    </citation>
    <scope>NUCLEOTIDE SEQUENCE [LARGE SCALE GENOMIC DNA]</scope>
    <source>
        <strain evidence="2">cv. Old Blush</strain>
    </source>
</reference>
<comment type="caution">
    <text evidence="1">The sequence shown here is derived from an EMBL/GenBank/DDBJ whole genome shotgun (WGS) entry which is preliminary data.</text>
</comment>
<name>A0A2P6QCI3_ROSCH</name>
<sequence>MKLTIQIGLYKRKILVYVDVCHTSSVLNGPSCSARVSRWPLVFDKISKTMAIASIFLFSSASSVDLGHTDDRVFLLFLLFFGFGGGLMDPCLDLSLGLDVLGDGGTEDFRIDPWRWRGFLSSAIHVVGDEAINLGRRPGFLSSDARVGCWVAGRSGRCKIDCRSGQVGGNGFDGGSHGDLVASIAAQYGPGFNWVLWEELHGDFSPMLNGGEGEGCGCSDGGDRSC</sequence>
<dbReference type="EMBL" id="PDCK01000043">
    <property type="protein sequence ID" value="PRQ31872.1"/>
    <property type="molecule type" value="Genomic_DNA"/>
</dbReference>
<dbReference type="Proteomes" id="UP000238479">
    <property type="component" value="Chromosome 5"/>
</dbReference>
<keyword evidence="2" id="KW-1185">Reference proteome</keyword>
<evidence type="ECO:0000313" key="2">
    <source>
        <dbReference type="Proteomes" id="UP000238479"/>
    </source>
</evidence>